<dbReference type="GO" id="GO:0008483">
    <property type="term" value="F:transaminase activity"/>
    <property type="evidence" value="ECO:0007669"/>
    <property type="project" value="UniProtKB-KW"/>
</dbReference>
<reference evidence="5 6" key="1">
    <citation type="submission" date="2015-11" db="EMBL/GenBank/DDBJ databases">
        <title>Genomic analysis of 38 Legionella species identifies large and diverse effector repertoires.</title>
        <authorList>
            <person name="Burstein D."/>
            <person name="Amaro F."/>
            <person name="Zusman T."/>
            <person name="Lifshitz Z."/>
            <person name="Cohen O."/>
            <person name="Gilbert J.A."/>
            <person name="Pupko T."/>
            <person name="Shuman H.A."/>
            <person name="Segal G."/>
        </authorList>
    </citation>
    <scope>NUCLEOTIDE SEQUENCE [LARGE SCALE GENOMIC DNA]</scope>
    <source>
        <strain evidence="5 6">ATCC 49655</strain>
    </source>
</reference>
<dbReference type="GO" id="GO:0008710">
    <property type="term" value="F:8-amino-7-oxononanoate synthase activity"/>
    <property type="evidence" value="ECO:0007669"/>
    <property type="project" value="TreeGrafter"/>
</dbReference>
<dbReference type="EMBL" id="LNYW01000046">
    <property type="protein sequence ID" value="KTD59947.1"/>
    <property type="molecule type" value="Genomic_DNA"/>
</dbReference>
<evidence type="ECO:0000259" key="4">
    <source>
        <dbReference type="Pfam" id="PF00155"/>
    </source>
</evidence>
<dbReference type="NCBIfam" id="NF005526">
    <property type="entry name" value="PRK07179.1"/>
    <property type="match status" value="1"/>
</dbReference>
<dbReference type="Gene3D" id="3.90.1150.10">
    <property type="entry name" value="Aspartate Aminotransferase, domain 1"/>
    <property type="match status" value="1"/>
</dbReference>
<gene>
    <name evidence="5" type="ORF">Lsha_1697</name>
</gene>
<feature type="domain" description="Aminotransferase class I/classII large" evidence="4">
    <location>
        <begin position="68"/>
        <end position="403"/>
    </location>
</feature>
<evidence type="ECO:0000256" key="2">
    <source>
        <dbReference type="ARBA" id="ARBA00022679"/>
    </source>
</evidence>
<dbReference type="PANTHER" id="PTHR13693">
    <property type="entry name" value="CLASS II AMINOTRANSFERASE/8-AMINO-7-OXONONANOATE SYNTHASE"/>
    <property type="match status" value="1"/>
</dbReference>
<dbReference type="InterPro" id="IPR004839">
    <property type="entry name" value="Aminotransferase_I/II_large"/>
</dbReference>
<dbReference type="eggNOG" id="COG0156">
    <property type="taxonomic scope" value="Bacteria"/>
</dbReference>
<dbReference type="STRING" id="1122169.Lsha_1697"/>
<organism evidence="5 6">
    <name type="scientific">Legionella shakespearei DSM 23087</name>
    <dbReference type="NCBI Taxonomy" id="1122169"/>
    <lineage>
        <taxon>Bacteria</taxon>
        <taxon>Pseudomonadati</taxon>
        <taxon>Pseudomonadota</taxon>
        <taxon>Gammaproteobacteria</taxon>
        <taxon>Legionellales</taxon>
        <taxon>Legionellaceae</taxon>
        <taxon>Legionella</taxon>
    </lineage>
</organism>
<dbReference type="InterPro" id="IPR015424">
    <property type="entry name" value="PyrdxlP-dep_Trfase"/>
</dbReference>
<evidence type="ECO:0000313" key="6">
    <source>
        <dbReference type="Proteomes" id="UP000054600"/>
    </source>
</evidence>
<keyword evidence="3" id="KW-0663">Pyridoxal phosphate</keyword>
<keyword evidence="2 5" id="KW-0808">Transferase</keyword>
<dbReference type="PATRIC" id="fig|1122169.6.peg.1951"/>
<dbReference type="GO" id="GO:0009102">
    <property type="term" value="P:biotin biosynthetic process"/>
    <property type="evidence" value="ECO:0007669"/>
    <property type="project" value="TreeGrafter"/>
</dbReference>
<protein>
    <submittedName>
        <fullName evidence="5">Aminotransferase class II</fullName>
    </submittedName>
</protein>
<dbReference type="Proteomes" id="UP000054600">
    <property type="component" value="Unassembled WGS sequence"/>
</dbReference>
<dbReference type="Gene3D" id="3.40.640.10">
    <property type="entry name" value="Type I PLP-dependent aspartate aminotransferase-like (Major domain)"/>
    <property type="match status" value="1"/>
</dbReference>
<comment type="caution">
    <text evidence="5">The sequence shown here is derived from an EMBL/GenBank/DDBJ whole genome shotgun (WGS) entry which is preliminary data.</text>
</comment>
<evidence type="ECO:0000256" key="1">
    <source>
        <dbReference type="ARBA" id="ARBA00001933"/>
    </source>
</evidence>
<dbReference type="InterPro" id="IPR015421">
    <property type="entry name" value="PyrdxlP-dep_Trfase_major"/>
</dbReference>
<sequence>MERNPALGMTNQEYIKSTESDGCKSTTDTNNYPDFINEAIAKYFEERVNKSWQGKHIMNGKTPESTSLILSSNDYLHISRHPKLLHAQIEAMQKHGNGQMQSAVFLSNNSQLLDTCEQQFSEFLGYPASLLCQSGWCANVGLIQALTKPNVPVYLDFYTHMSFWAGVKAAGAKSVPFQHNSIESLCKRLQRHGPGIIAIDSIYSTTGTISPLQEYVNIARQYQCLLIVDESHSLGTHGPQGKGLVAALGLSDQVDVITASLAKAFSGRGGLITGKNQLIEFIRYSSLPAIFSSALVPQDLAGFTASLDIISDEEWRREKLHANADYLRKSLLNHGFYLGNSNSQIIPIIAGTEANTIWLRNELEKRDIFGAVFCSPATPKNKSLIRLSISAHHENNDLNQIIDCFIELARKKPDMPFFAGK</sequence>
<evidence type="ECO:0000256" key="3">
    <source>
        <dbReference type="ARBA" id="ARBA00022898"/>
    </source>
</evidence>
<keyword evidence="6" id="KW-1185">Reference proteome</keyword>
<proteinExistence type="predicted"/>
<dbReference type="InterPro" id="IPR015422">
    <property type="entry name" value="PyrdxlP-dep_Trfase_small"/>
</dbReference>
<dbReference type="Pfam" id="PF00155">
    <property type="entry name" value="Aminotran_1_2"/>
    <property type="match status" value="1"/>
</dbReference>
<dbReference type="InterPro" id="IPR050087">
    <property type="entry name" value="AON_synthase_class-II"/>
</dbReference>
<dbReference type="GO" id="GO:0030170">
    <property type="term" value="F:pyridoxal phosphate binding"/>
    <property type="evidence" value="ECO:0007669"/>
    <property type="project" value="InterPro"/>
</dbReference>
<comment type="cofactor">
    <cofactor evidence="1">
        <name>pyridoxal 5'-phosphate</name>
        <dbReference type="ChEBI" id="CHEBI:597326"/>
    </cofactor>
</comment>
<dbReference type="SUPFAM" id="SSF53383">
    <property type="entry name" value="PLP-dependent transferases"/>
    <property type="match status" value="1"/>
</dbReference>
<evidence type="ECO:0000313" key="5">
    <source>
        <dbReference type="EMBL" id="KTD59947.1"/>
    </source>
</evidence>
<dbReference type="PANTHER" id="PTHR13693:SF100">
    <property type="entry name" value="8-AMINO-7-OXONONANOATE SYNTHASE"/>
    <property type="match status" value="1"/>
</dbReference>
<name>A0A0W0YSQ7_9GAMM</name>
<keyword evidence="5" id="KW-0032">Aminotransferase</keyword>
<dbReference type="AlphaFoldDB" id="A0A0W0YSQ7"/>
<accession>A0A0W0YSQ7</accession>